<reference evidence="2" key="1">
    <citation type="submission" date="2022-01" db="EMBL/GenBank/DDBJ databases">
        <authorList>
            <person name="Criscuolo A."/>
        </authorList>
    </citation>
    <scope>NUCLEOTIDE SEQUENCE</scope>
    <source>
        <strain evidence="2">CIP111892</strain>
    </source>
</reference>
<comment type="caution">
    <text evidence="2">The sequence shown here is derived from an EMBL/GenBank/DDBJ whole genome shotgun (WGS) entry which is preliminary data.</text>
</comment>
<evidence type="ECO:0000313" key="3">
    <source>
        <dbReference type="Proteomes" id="UP000838324"/>
    </source>
</evidence>
<dbReference type="Gene3D" id="3.40.630.30">
    <property type="match status" value="1"/>
</dbReference>
<keyword evidence="3" id="KW-1185">Reference proteome</keyword>
<sequence>MYIRVLNPADAEKYRELRLESLLNHPEAFLSTYEAEKELPLETTRSRLEPAEGRFTLGGFTEQDELAGMVTFIREDRARISHKGNVYAMYVSPAVRKQKLGYRLMKELIVRAGQLPGLERINLTVFSDNDPAKRLYTSLGFTCYGTERKAVKLDGVYLDEDLMTLELNQLLLYP</sequence>
<dbReference type="PANTHER" id="PTHR43072">
    <property type="entry name" value="N-ACETYLTRANSFERASE"/>
    <property type="match status" value="1"/>
</dbReference>
<dbReference type="CDD" id="cd04301">
    <property type="entry name" value="NAT_SF"/>
    <property type="match status" value="1"/>
</dbReference>
<dbReference type="PANTHER" id="PTHR43072:SF60">
    <property type="entry name" value="L-2,4-DIAMINOBUTYRIC ACID ACETYLTRANSFERASE"/>
    <property type="match status" value="1"/>
</dbReference>
<dbReference type="EC" id="2.3.1.189" evidence="2"/>
<dbReference type="GO" id="GO:0035447">
    <property type="term" value="F:mycothiol synthase activity"/>
    <property type="evidence" value="ECO:0007669"/>
    <property type="project" value="UniProtKB-EC"/>
</dbReference>
<proteinExistence type="predicted"/>
<protein>
    <submittedName>
        <fullName evidence="2">Mycothiol acetyltransferase</fullName>
        <ecNumber evidence="2">2.3.1.189</ecNumber>
    </submittedName>
</protein>
<name>A0ABN8GUQ0_9BACL</name>
<dbReference type="Proteomes" id="UP000838324">
    <property type="component" value="Unassembled WGS sequence"/>
</dbReference>
<dbReference type="SUPFAM" id="SSF55729">
    <property type="entry name" value="Acyl-CoA N-acyltransferases (Nat)"/>
    <property type="match status" value="1"/>
</dbReference>
<keyword evidence="2" id="KW-0808">Transferase</keyword>
<evidence type="ECO:0000313" key="2">
    <source>
        <dbReference type="EMBL" id="CAH1216164.1"/>
    </source>
</evidence>
<keyword evidence="2" id="KW-0012">Acyltransferase</keyword>
<dbReference type="RefSeq" id="WP_236336100.1">
    <property type="nucleotide sequence ID" value="NZ_CAKMMG010000007.1"/>
</dbReference>
<evidence type="ECO:0000259" key="1">
    <source>
        <dbReference type="PROSITE" id="PS51186"/>
    </source>
</evidence>
<gene>
    <name evidence="2" type="primary">mshD_4</name>
    <name evidence="2" type="ORF">PAECIP111892_04258</name>
</gene>
<accession>A0ABN8GUQ0</accession>
<dbReference type="InterPro" id="IPR016181">
    <property type="entry name" value="Acyl_CoA_acyltransferase"/>
</dbReference>
<dbReference type="PROSITE" id="PS51186">
    <property type="entry name" value="GNAT"/>
    <property type="match status" value="1"/>
</dbReference>
<organism evidence="2 3">
    <name type="scientific">Paenibacillus auburnensis</name>
    <dbReference type="NCBI Taxonomy" id="2905649"/>
    <lineage>
        <taxon>Bacteria</taxon>
        <taxon>Bacillati</taxon>
        <taxon>Bacillota</taxon>
        <taxon>Bacilli</taxon>
        <taxon>Bacillales</taxon>
        <taxon>Paenibacillaceae</taxon>
        <taxon>Paenibacillus</taxon>
    </lineage>
</organism>
<feature type="domain" description="N-acetyltransferase" evidence="1">
    <location>
        <begin position="1"/>
        <end position="168"/>
    </location>
</feature>
<dbReference type="Pfam" id="PF00583">
    <property type="entry name" value="Acetyltransf_1"/>
    <property type="match status" value="1"/>
</dbReference>
<dbReference type="InterPro" id="IPR000182">
    <property type="entry name" value="GNAT_dom"/>
</dbReference>
<dbReference type="EMBL" id="CAKMMG010000007">
    <property type="protein sequence ID" value="CAH1216164.1"/>
    <property type="molecule type" value="Genomic_DNA"/>
</dbReference>